<dbReference type="RefSeq" id="YP_009448250.1">
    <property type="nucleotide sequence ID" value="NC_036594.1"/>
</dbReference>
<evidence type="ECO:0000313" key="1">
    <source>
        <dbReference type="EMBL" id="SNW61948.1"/>
    </source>
</evidence>
<dbReference type="KEGG" id="vg:35382218"/>
<organism evidence="1">
    <name type="scientific">Orpheovirus IHUMI-LCC2</name>
    <dbReference type="NCBI Taxonomy" id="2023057"/>
    <lineage>
        <taxon>Viruses</taxon>
        <taxon>Varidnaviria</taxon>
        <taxon>Bamfordvirae</taxon>
        <taxon>Nucleocytoviricota</taxon>
        <taxon>Megaviricetes</taxon>
        <taxon>Pimascovirales</taxon>
        <taxon>Ocovirineae</taxon>
        <taxon>Orpheoviridae</taxon>
        <taxon>Alphaorpheovirus</taxon>
        <taxon>Alphaorpheovirus massiliense</taxon>
    </lineage>
</organism>
<proteinExistence type="predicted"/>
<name>A0A2I2L335_9VIRU</name>
<reference evidence="1" key="1">
    <citation type="submission" date="2017-08" db="EMBL/GenBank/DDBJ databases">
        <authorList>
            <consortium name="Urmite Genomes"/>
        </authorList>
    </citation>
    <scope>NUCLEOTIDE SEQUENCE [LARGE SCALE GENOMIC DNA]</scope>
    <source>
        <strain evidence="1">IHUMI-LCC2</strain>
    </source>
</reference>
<evidence type="ECO:0000313" key="2">
    <source>
        <dbReference type="Proteomes" id="UP000236316"/>
    </source>
</evidence>
<accession>A0A2I2L335</accession>
<dbReference type="GeneID" id="35382218"/>
<protein>
    <submittedName>
        <fullName evidence="1">Uncharacterized protein</fullName>
    </submittedName>
</protein>
<dbReference type="Proteomes" id="UP000236316">
    <property type="component" value="Segment"/>
</dbReference>
<dbReference type="EMBL" id="LT906555">
    <property type="protein sequence ID" value="SNW61948.1"/>
    <property type="molecule type" value="Genomic_DNA"/>
</dbReference>
<sequence>MGNKYNKSYCQDCKKDLSRETCINEHDACDMCGRQTCYKSDMNRHKVKNWHCQSCSFKWAAIKAKHDPSYPYR</sequence>
<gene>
    <name evidence="1" type="ORF">ORPV_44</name>
</gene>
<keyword evidence="2" id="KW-1185">Reference proteome</keyword>